<keyword evidence="1" id="KW-0732">Signal</keyword>
<organism evidence="2 3">
    <name type="scientific">Kwoniella shivajii</name>
    <dbReference type="NCBI Taxonomy" id="564305"/>
    <lineage>
        <taxon>Eukaryota</taxon>
        <taxon>Fungi</taxon>
        <taxon>Dikarya</taxon>
        <taxon>Basidiomycota</taxon>
        <taxon>Agaricomycotina</taxon>
        <taxon>Tremellomycetes</taxon>
        <taxon>Tremellales</taxon>
        <taxon>Cryptococcaceae</taxon>
        <taxon>Kwoniella</taxon>
    </lineage>
</organism>
<protein>
    <submittedName>
        <fullName evidence="2">Uncharacterized protein</fullName>
    </submittedName>
</protein>
<proteinExistence type="predicted"/>
<dbReference type="EMBL" id="CP141881">
    <property type="protein sequence ID" value="WRT63200.1"/>
    <property type="molecule type" value="Genomic_DNA"/>
</dbReference>
<dbReference type="RefSeq" id="XP_062787940.1">
    <property type="nucleotide sequence ID" value="XM_062931889.1"/>
</dbReference>
<reference evidence="2 3" key="1">
    <citation type="submission" date="2024-01" db="EMBL/GenBank/DDBJ databases">
        <title>Comparative genomics of Cryptococcus and Kwoniella reveals pathogenesis evolution and contrasting modes of karyotype evolution via chromosome fusion or intercentromeric recombination.</title>
        <authorList>
            <person name="Coelho M.A."/>
            <person name="David-Palma M."/>
            <person name="Shea T."/>
            <person name="Bowers K."/>
            <person name="McGinley-Smith S."/>
            <person name="Mohammad A.W."/>
            <person name="Gnirke A."/>
            <person name="Yurkov A.M."/>
            <person name="Nowrousian M."/>
            <person name="Sun S."/>
            <person name="Cuomo C.A."/>
            <person name="Heitman J."/>
        </authorList>
    </citation>
    <scope>NUCLEOTIDE SEQUENCE [LARGE SCALE GENOMIC DNA]</scope>
    <source>
        <strain evidence="2">CBS 11374</strain>
    </source>
</reference>
<gene>
    <name evidence="2" type="ORF">IL334_000103</name>
</gene>
<feature type="signal peptide" evidence="1">
    <location>
        <begin position="1"/>
        <end position="18"/>
    </location>
</feature>
<evidence type="ECO:0000256" key="1">
    <source>
        <dbReference type="SAM" id="SignalP"/>
    </source>
</evidence>
<keyword evidence="3" id="KW-1185">Reference proteome</keyword>
<name>A0ABZ1CPR4_9TREE</name>
<sequence>MWTIKIPALLGLVSIAFAVPLQTTFNGIEIVHRQTAREIDTWALNPAGEAAVIKVKKYTNERPEYELHLLAINAQYTVPSVLYGQAVGESLYTFLDDKTFLTLIESRHKGIWKLSSQTLNCTTIPPAFPPSASPAQMVTKLAVSSNVEQLIFSSGARILSLILKSGEVILLDLAEEKGNWKIKGKPRTPSFDNLVINDATSNATHLALTARSASSKLPSALYSLSLLDPDATPQRLTTSSRNVLSSPTFGADNHLAWLSQVKDEKRELWLWNGQDKWKVDLSFEHSPKTVLFSKDGKAIYLLAEHETQQSLFHLWTPNQYAHDAIKPVRIPSNGTIYSAIHVGITPLDHAHLIGLKSDHDKNEGKELWVISHSPHQDPTYNYENIRLTYFT</sequence>
<feature type="chain" id="PRO_5045388207" evidence="1">
    <location>
        <begin position="19"/>
        <end position="391"/>
    </location>
</feature>
<dbReference type="Proteomes" id="UP001329825">
    <property type="component" value="Chromosome 1"/>
</dbReference>
<dbReference type="SUPFAM" id="SSF69304">
    <property type="entry name" value="Tricorn protease N-terminal domain"/>
    <property type="match status" value="1"/>
</dbReference>
<dbReference type="GeneID" id="87952234"/>
<evidence type="ECO:0000313" key="2">
    <source>
        <dbReference type="EMBL" id="WRT63200.1"/>
    </source>
</evidence>
<evidence type="ECO:0000313" key="3">
    <source>
        <dbReference type="Proteomes" id="UP001329825"/>
    </source>
</evidence>
<accession>A0ABZ1CPR4</accession>